<dbReference type="EMBL" id="CAXLJM020000043">
    <property type="protein sequence ID" value="CAL8109927.1"/>
    <property type="molecule type" value="Genomic_DNA"/>
</dbReference>
<evidence type="ECO:0000313" key="2">
    <source>
        <dbReference type="Proteomes" id="UP001642540"/>
    </source>
</evidence>
<proteinExistence type="predicted"/>
<accession>A0ABP1QQ22</accession>
<evidence type="ECO:0000313" key="1">
    <source>
        <dbReference type="EMBL" id="CAL8109927.1"/>
    </source>
</evidence>
<name>A0ABP1QQ22_9HEXA</name>
<protein>
    <submittedName>
        <fullName evidence="1">Uncharacterized protein</fullName>
    </submittedName>
</protein>
<keyword evidence="2" id="KW-1185">Reference proteome</keyword>
<comment type="caution">
    <text evidence="1">The sequence shown here is derived from an EMBL/GenBank/DDBJ whole genome shotgun (WGS) entry which is preliminary data.</text>
</comment>
<reference evidence="1 2" key="1">
    <citation type="submission" date="2024-08" db="EMBL/GenBank/DDBJ databases">
        <authorList>
            <person name="Cucini C."/>
            <person name="Frati F."/>
        </authorList>
    </citation>
    <scope>NUCLEOTIDE SEQUENCE [LARGE SCALE GENOMIC DNA]</scope>
</reference>
<dbReference type="Proteomes" id="UP001642540">
    <property type="component" value="Unassembled WGS sequence"/>
</dbReference>
<organism evidence="1 2">
    <name type="scientific">Orchesella dallaii</name>
    <dbReference type="NCBI Taxonomy" id="48710"/>
    <lineage>
        <taxon>Eukaryota</taxon>
        <taxon>Metazoa</taxon>
        <taxon>Ecdysozoa</taxon>
        <taxon>Arthropoda</taxon>
        <taxon>Hexapoda</taxon>
        <taxon>Collembola</taxon>
        <taxon>Entomobryomorpha</taxon>
        <taxon>Entomobryoidea</taxon>
        <taxon>Orchesellidae</taxon>
        <taxon>Orchesellinae</taxon>
        <taxon>Orchesella</taxon>
    </lineage>
</organism>
<gene>
    <name evidence="1" type="ORF">ODALV1_LOCUS13820</name>
</gene>
<sequence>MLRIISGVESVMTNDRGKCLEFAKNPSSRDGVVTNDRMIGVRKEMERRLQKVLLYHHQYQPS</sequence>